<reference evidence="1 2" key="1">
    <citation type="submission" date="2009-01" db="EMBL/GenBank/DDBJ databases">
        <title>Complete sequence of chromosome of Methylobacterium nodulans ORS 2060.</title>
        <authorList>
            <consortium name="US DOE Joint Genome Institute"/>
            <person name="Lucas S."/>
            <person name="Copeland A."/>
            <person name="Lapidus A."/>
            <person name="Glavina del Rio T."/>
            <person name="Dalin E."/>
            <person name="Tice H."/>
            <person name="Bruce D."/>
            <person name="Goodwin L."/>
            <person name="Pitluck S."/>
            <person name="Sims D."/>
            <person name="Brettin T."/>
            <person name="Detter J.C."/>
            <person name="Han C."/>
            <person name="Larimer F."/>
            <person name="Land M."/>
            <person name="Hauser L."/>
            <person name="Kyrpides N."/>
            <person name="Ivanova N."/>
            <person name="Marx C.J."/>
            <person name="Richardson P."/>
        </authorList>
    </citation>
    <scope>NUCLEOTIDE SEQUENCE [LARGE SCALE GENOMIC DNA]</scope>
    <source>
        <strain evidence="2">LMG 21967 / CNCM I-2342 / ORS 2060</strain>
    </source>
</reference>
<dbReference type="AlphaFoldDB" id="B8ICR2"/>
<name>B8ICR2_METNO</name>
<organism evidence="1 2">
    <name type="scientific">Methylobacterium nodulans (strain LMG 21967 / CNCM I-2342 / ORS 2060)</name>
    <dbReference type="NCBI Taxonomy" id="460265"/>
    <lineage>
        <taxon>Bacteria</taxon>
        <taxon>Pseudomonadati</taxon>
        <taxon>Pseudomonadota</taxon>
        <taxon>Alphaproteobacteria</taxon>
        <taxon>Hyphomicrobiales</taxon>
        <taxon>Methylobacteriaceae</taxon>
        <taxon>Methylobacterium</taxon>
    </lineage>
</organism>
<accession>B8ICR2</accession>
<dbReference type="KEGG" id="mno:Mnod_2503"/>
<evidence type="ECO:0000313" key="1">
    <source>
        <dbReference type="EMBL" id="ACL57473.1"/>
    </source>
</evidence>
<keyword evidence="2" id="KW-1185">Reference proteome</keyword>
<gene>
    <name evidence="1" type="ordered locus">Mnod_2503</name>
</gene>
<evidence type="ECO:0000313" key="2">
    <source>
        <dbReference type="Proteomes" id="UP000008207"/>
    </source>
</evidence>
<sequence>MMSPVISLVTGRPVDPVTLPAFADFRAQQRATLAAEQAGALLVVADDLLRIKSLLAIADPVTSAQVDALLSHAGGVIIAELRAAAAVQAGRVRP</sequence>
<dbReference type="STRING" id="460265.Mnod_2503"/>
<protein>
    <submittedName>
        <fullName evidence="1">Uncharacterized protein</fullName>
    </submittedName>
</protein>
<dbReference type="Proteomes" id="UP000008207">
    <property type="component" value="Chromosome"/>
</dbReference>
<proteinExistence type="predicted"/>
<dbReference type="EMBL" id="CP001349">
    <property type="protein sequence ID" value="ACL57473.1"/>
    <property type="molecule type" value="Genomic_DNA"/>
</dbReference>
<dbReference type="HOGENOM" id="CLU_2423555_0_0_5"/>
<dbReference type="RefSeq" id="WP_015929153.1">
    <property type="nucleotide sequence ID" value="NC_011894.1"/>
</dbReference>